<keyword evidence="3" id="KW-1185">Reference proteome</keyword>
<name>A0ABV9SF69_9PSEU</name>
<evidence type="ECO:0000256" key="1">
    <source>
        <dbReference type="SAM" id="MobiDB-lite"/>
    </source>
</evidence>
<reference evidence="3" key="1">
    <citation type="journal article" date="2019" name="Int. J. Syst. Evol. Microbiol.">
        <title>The Global Catalogue of Microorganisms (GCM) 10K type strain sequencing project: providing services to taxonomists for standard genome sequencing and annotation.</title>
        <authorList>
            <consortium name="The Broad Institute Genomics Platform"/>
            <consortium name="The Broad Institute Genome Sequencing Center for Infectious Disease"/>
            <person name="Wu L."/>
            <person name="Ma J."/>
        </authorList>
    </citation>
    <scope>NUCLEOTIDE SEQUENCE [LARGE SCALE GENOMIC DNA]</scope>
    <source>
        <strain evidence="3">ZS-22-S1</strain>
    </source>
</reference>
<dbReference type="EMBL" id="JBHSIS010000038">
    <property type="protein sequence ID" value="MFC4859498.1"/>
    <property type="molecule type" value="Genomic_DNA"/>
</dbReference>
<evidence type="ECO:0000313" key="2">
    <source>
        <dbReference type="EMBL" id="MFC4859498.1"/>
    </source>
</evidence>
<feature type="region of interest" description="Disordered" evidence="1">
    <location>
        <begin position="60"/>
        <end position="91"/>
    </location>
</feature>
<evidence type="ECO:0000313" key="3">
    <source>
        <dbReference type="Proteomes" id="UP001595859"/>
    </source>
</evidence>
<comment type="caution">
    <text evidence="2">The sequence shown here is derived from an EMBL/GenBank/DDBJ whole genome shotgun (WGS) entry which is preliminary data.</text>
</comment>
<dbReference type="RefSeq" id="WP_378062617.1">
    <property type="nucleotide sequence ID" value="NZ_JBHSIS010000038.1"/>
</dbReference>
<protein>
    <submittedName>
        <fullName evidence="2">Uncharacterized protein</fullName>
    </submittedName>
</protein>
<gene>
    <name evidence="2" type="ORF">ACFPCV_38915</name>
</gene>
<feature type="compositionally biased region" description="Basic and acidic residues" evidence="1">
    <location>
        <begin position="60"/>
        <end position="74"/>
    </location>
</feature>
<proteinExistence type="predicted"/>
<organism evidence="2 3">
    <name type="scientific">Actinophytocola glycyrrhizae</name>
    <dbReference type="NCBI Taxonomy" id="2044873"/>
    <lineage>
        <taxon>Bacteria</taxon>
        <taxon>Bacillati</taxon>
        <taxon>Actinomycetota</taxon>
        <taxon>Actinomycetes</taxon>
        <taxon>Pseudonocardiales</taxon>
        <taxon>Pseudonocardiaceae</taxon>
    </lineage>
</organism>
<dbReference type="Proteomes" id="UP001595859">
    <property type="component" value="Unassembled WGS sequence"/>
</dbReference>
<accession>A0ABV9SF69</accession>
<sequence>MRPENGLVEPEFRYDQTWKRGKRRHYNGFVERVGGAEGERLRQDLTAALRDLLDWAFHDANNGHDWRRDDRGDGGSEGESGTGSGQDGDTP</sequence>
<feature type="compositionally biased region" description="Gly residues" evidence="1">
    <location>
        <begin position="75"/>
        <end position="91"/>
    </location>
</feature>